<dbReference type="InterPro" id="IPR015424">
    <property type="entry name" value="PyrdxlP-dep_Trfase"/>
</dbReference>
<dbReference type="InterPro" id="IPR015422">
    <property type="entry name" value="PyrdxlP-dep_Trfase_small"/>
</dbReference>
<keyword evidence="7" id="KW-0032">Aminotransferase</keyword>
<dbReference type="Proteomes" id="UP000812013">
    <property type="component" value="Unassembled WGS sequence"/>
</dbReference>
<evidence type="ECO:0000256" key="4">
    <source>
        <dbReference type="ARBA" id="ARBA00023125"/>
    </source>
</evidence>
<dbReference type="PRINTS" id="PR00035">
    <property type="entry name" value="HTHGNTR"/>
</dbReference>
<dbReference type="EMBL" id="WTFF01000010">
    <property type="protein sequence ID" value="MBW5480926.1"/>
    <property type="molecule type" value="Genomic_DNA"/>
</dbReference>
<evidence type="ECO:0000313" key="8">
    <source>
        <dbReference type="Proteomes" id="UP000812013"/>
    </source>
</evidence>
<dbReference type="Gene3D" id="3.90.1150.10">
    <property type="entry name" value="Aspartate Aminotransferase, domain 1"/>
    <property type="match status" value="1"/>
</dbReference>
<dbReference type="PANTHER" id="PTHR46577:SF1">
    <property type="entry name" value="HTH-TYPE TRANSCRIPTIONAL REGULATORY PROTEIN GABR"/>
    <property type="match status" value="1"/>
</dbReference>
<dbReference type="PROSITE" id="PS50949">
    <property type="entry name" value="HTH_GNTR"/>
    <property type="match status" value="1"/>
</dbReference>
<keyword evidence="5" id="KW-0804">Transcription</keyword>
<protein>
    <submittedName>
        <fullName evidence="7">Aminotransferase class I/II-fold pyridoxal phosphate-dependent enzyme</fullName>
    </submittedName>
</protein>
<dbReference type="PANTHER" id="PTHR46577">
    <property type="entry name" value="HTH-TYPE TRANSCRIPTIONAL REGULATORY PROTEIN GABR"/>
    <property type="match status" value="1"/>
</dbReference>
<dbReference type="InterPro" id="IPR051446">
    <property type="entry name" value="HTH_trans_reg/aminotransferase"/>
</dbReference>
<evidence type="ECO:0000313" key="7">
    <source>
        <dbReference type="EMBL" id="MBW5480926.1"/>
    </source>
</evidence>
<dbReference type="InterPro" id="IPR036388">
    <property type="entry name" value="WH-like_DNA-bd_sf"/>
</dbReference>
<accession>A0ABS6YZL8</accession>
<evidence type="ECO:0000256" key="2">
    <source>
        <dbReference type="ARBA" id="ARBA00022898"/>
    </source>
</evidence>
<dbReference type="InterPro" id="IPR000524">
    <property type="entry name" value="Tscrpt_reg_HTH_GntR"/>
</dbReference>
<evidence type="ECO:0000256" key="1">
    <source>
        <dbReference type="ARBA" id="ARBA00005384"/>
    </source>
</evidence>
<reference evidence="7 8" key="1">
    <citation type="submission" date="2019-12" db="EMBL/GenBank/DDBJ databases">
        <title>Genome sequence of Streptomyces bambusae.</title>
        <authorList>
            <person name="Bansal K."/>
            <person name="Choksket S."/>
            <person name="Korpole S."/>
            <person name="Patil P.B."/>
        </authorList>
    </citation>
    <scope>NUCLEOTIDE SEQUENCE [LARGE SCALE GENOMIC DNA]</scope>
    <source>
        <strain evidence="7 8">SK60</strain>
    </source>
</reference>
<evidence type="ECO:0000256" key="3">
    <source>
        <dbReference type="ARBA" id="ARBA00023015"/>
    </source>
</evidence>
<dbReference type="CDD" id="cd07377">
    <property type="entry name" value="WHTH_GntR"/>
    <property type="match status" value="1"/>
</dbReference>
<comment type="caution">
    <text evidence="7">The sequence shown here is derived from an EMBL/GenBank/DDBJ whole genome shotgun (WGS) entry which is preliminary data.</text>
</comment>
<organism evidence="7 8">
    <name type="scientific">Streptomyces bambusae</name>
    <dbReference type="NCBI Taxonomy" id="1550616"/>
    <lineage>
        <taxon>Bacteria</taxon>
        <taxon>Bacillati</taxon>
        <taxon>Actinomycetota</taxon>
        <taxon>Actinomycetes</taxon>
        <taxon>Kitasatosporales</taxon>
        <taxon>Streptomycetaceae</taxon>
        <taxon>Streptomyces</taxon>
    </lineage>
</organism>
<keyword evidence="2" id="KW-0663">Pyridoxal phosphate</keyword>
<dbReference type="Gene3D" id="3.40.640.10">
    <property type="entry name" value="Type I PLP-dependent aspartate aminotransferase-like (Major domain)"/>
    <property type="match status" value="1"/>
</dbReference>
<keyword evidence="8" id="KW-1185">Reference proteome</keyword>
<keyword evidence="7" id="KW-0808">Transferase</keyword>
<name>A0ABS6YZL8_9ACTN</name>
<dbReference type="SUPFAM" id="SSF46785">
    <property type="entry name" value="Winged helix' DNA-binding domain"/>
    <property type="match status" value="1"/>
</dbReference>
<dbReference type="Pfam" id="PF00392">
    <property type="entry name" value="GntR"/>
    <property type="match status" value="1"/>
</dbReference>
<dbReference type="InterPro" id="IPR004839">
    <property type="entry name" value="Aminotransferase_I/II_large"/>
</dbReference>
<dbReference type="Pfam" id="PF00155">
    <property type="entry name" value="Aminotran_1_2"/>
    <property type="match status" value="1"/>
</dbReference>
<dbReference type="GO" id="GO:0008483">
    <property type="term" value="F:transaminase activity"/>
    <property type="evidence" value="ECO:0007669"/>
    <property type="project" value="UniProtKB-KW"/>
</dbReference>
<keyword evidence="4" id="KW-0238">DNA-binding</keyword>
<dbReference type="SMART" id="SM00345">
    <property type="entry name" value="HTH_GNTR"/>
    <property type="match status" value="1"/>
</dbReference>
<feature type="domain" description="HTH gntR-type" evidence="6">
    <location>
        <begin position="29"/>
        <end position="97"/>
    </location>
</feature>
<gene>
    <name evidence="7" type="ORF">GPJ59_03225</name>
</gene>
<proteinExistence type="inferred from homology"/>
<evidence type="ECO:0000256" key="5">
    <source>
        <dbReference type="ARBA" id="ARBA00023163"/>
    </source>
</evidence>
<sequence>MEGNVDRNRQAPGLDELIDLLGDWSSGEGPLYRRLTDAVGRAVRSGDLRTGDRLPSERRLADALSVSRATVVAAYDALRGSGLAETRRGSGTQVSGGAVAHRLPVDGRVRGGQATAVVQRLITQPPDLISLGQAAEAGGPDLTRALLDMVREDLPGLISDAGYHPAGLPALREAIAAHHTVHGLPTEPGQVVVTTGATQAVALSAQLFLGRGSTALVESPGWPGCLDVLRAAGSRLVGVPLDSDGVRIDRLAAALAEHRPALLYLMPTCHNPTGVLMSAGRRRRVAELAAEHGVIVLEDSAHAAGLAPGQAPPPIAASPAGGTVLTVGSLAKAVWGGLRIGWIRAPQDTVARLARLKALDDLGSPLLDQALAARLLPTLPALAPERARIRRERLATITRLLAEHLPDWRWQAPQGGSVLWVQLPGGTDARLYARVALRHGAEVIPGATMDATGAHDDYVRLPFSFAPETTAALVDRLAAAWAALSRSAGPRCATTCQW</sequence>
<evidence type="ECO:0000259" key="6">
    <source>
        <dbReference type="PROSITE" id="PS50949"/>
    </source>
</evidence>
<dbReference type="SUPFAM" id="SSF53383">
    <property type="entry name" value="PLP-dependent transferases"/>
    <property type="match status" value="1"/>
</dbReference>
<keyword evidence="3" id="KW-0805">Transcription regulation</keyword>
<dbReference type="CDD" id="cd00609">
    <property type="entry name" value="AAT_like"/>
    <property type="match status" value="1"/>
</dbReference>
<dbReference type="Gene3D" id="1.10.10.10">
    <property type="entry name" value="Winged helix-like DNA-binding domain superfamily/Winged helix DNA-binding domain"/>
    <property type="match status" value="1"/>
</dbReference>
<comment type="similarity">
    <text evidence="1">In the C-terminal section; belongs to the class-I pyridoxal-phosphate-dependent aminotransferase family.</text>
</comment>
<dbReference type="InterPro" id="IPR015421">
    <property type="entry name" value="PyrdxlP-dep_Trfase_major"/>
</dbReference>
<dbReference type="InterPro" id="IPR036390">
    <property type="entry name" value="WH_DNA-bd_sf"/>
</dbReference>